<gene>
    <name evidence="3" type="ORF">ElyMa_005785500</name>
</gene>
<sequence length="152" mass="16881">MRCMRCGKLGHMARDCRTRLQVSAIQTHTTVRTCAYCRRRGHHVNDCWEKQKRNKEDGQKSAQQSVAGIERISCDNHTTCELKCGCVLPVLPAACTEKRDPKMPVADSVLNGIRGKVLRVSGCSCVVVRRGLLENQGDTKKMVVDLADGRAI</sequence>
<keyword evidence="1" id="KW-0863">Zinc-finger</keyword>
<dbReference type="Gene3D" id="4.10.60.10">
    <property type="entry name" value="Zinc finger, CCHC-type"/>
    <property type="match status" value="1"/>
</dbReference>
<name>A0AAV4FRN0_9GAST</name>
<protein>
    <submittedName>
        <fullName evidence="3">Gag-Pol polyprotein</fullName>
    </submittedName>
</protein>
<dbReference type="EMBL" id="BMAT01011618">
    <property type="protein sequence ID" value="GFR75869.1"/>
    <property type="molecule type" value="Genomic_DNA"/>
</dbReference>
<dbReference type="Proteomes" id="UP000762676">
    <property type="component" value="Unassembled WGS sequence"/>
</dbReference>
<reference evidence="3 4" key="1">
    <citation type="journal article" date="2021" name="Elife">
        <title>Chloroplast acquisition without the gene transfer in kleptoplastic sea slugs, Plakobranchus ocellatus.</title>
        <authorList>
            <person name="Maeda T."/>
            <person name="Takahashi S."/>
            <person name="Yoshida T."/>
            <person name="Shimamura S."/>
            <person name="Takaki Y."/>
            <person name="Nagai Y."/>
            <person name="Toyoda A."/>
            <person name="Suzuki Y."/>
            <person name="Arimoto A."/>
            <person name="Ishii H."/>
            <person name="Satoh N."/>
            <person name="Nishiyama T."/>
            <person name="Hasebe M."/>
            <person name="Maruyama T."/>
            <person name="Minagawa J."/>
            <person name="Obokata J."/>
            <person name="Shigenobu S."/>
        </authorList>
    </citation>
    <scope>NUCLEOTIDE SEQUENCE [LARGE SCALE GENOMIC DNA]</scope>
</reference>
<evidence type="ECO:0000259" key="2">
    <source>
        <dbReference type="PROSITE" id="PS50158"/>
    </source>
</evidence>
<organism evidence="3 4">
    <name type="scientific">Elysia marginata</name>
    <dbReference type="NCBI Taxonomy" id="1093978"/>
    <lineage>
        <taxon>Eukaryota</taxon>
        <taxon>Metazoa</taxon>
        <taxon>Spiralia</taxon>
        <taxon>Lophotrochozoa</taxon>
        <taxon>Mollusca</taxon>
        <taxon>Gastropoda</taxon>
        <taxon>Heterobranchia</taxon>
        <taxon>Euthyneura</taxon>
        <taxon>Panpulmonata</taxon>
        <taxon>Sacoglossa</taxon>
        <taxon>Placobranchoidea</taxon>
        <taxon>Plakobranchidae</taxon>
        <taxon>Elysia</taxon>
    </lineage>
</organism>
<evidence type="ECO:0000256" key="1">
    <source>
        <dbReference type="PROSITE-ProRule" id="PRU00047"/>
    </source>
</evidence>
<keyword evidence="1" id="KW-0479">Metal-binding</keyword>
<dbReference type="AlphaFoldDB" id="A0AAV4FRN0"/>
<evidence type="ECO:0000313" key="4">
    <source>
        <dbReference type="Proteomes" id="UP000762676"/>
    </source>
</evidence>
<dbReference type="PROSITE" id="PS50158">
    <property type="entry name" value="ZF_CCHC"/>
    <property type="match status" value="1"/>
</dbReference>
<dbReference type="GO" id="GO:0008270">
    <property type="term" value="F:zinc ion binding"/>
    <property type="evidence" value="ECO:0007669"/>
    <property type="project" value="UniProtKB-KW"/>
</dbReference>
<dbReference type="GO" id="GO:0003676">
    <property type="term" value="F:nucleic acid binding"/>
    <property type="evidence" value="ECO:0007669"/>
    <property type="project" value="InterPro"/>
</dbReference>
<keyword evidence="1" id="KW-0862">Zinc</keyword>
<accession>A0AAV4FRN0</accession>
<dbReference type="SMART" id="SM00343">
    <property type="entry name" value="ZnF_C2HC"/>
    <property type="match status" value="2"/>
</dbReference>
<dbReference type="SUPFAM" id="SSF57756">
    <property type="entry name" value="Retrovirus zinc finger-like domains"/>
    <property type="match status" value="1"/>
</dbReference>
<proteinExistence type="predicted"/>
<evidence type="ECO:0000313" key="3">
    <source>
        <dbReference type="EMBL" id="GFR75869.1"/>
    </source>
</evidence>
<comment type="caution">
    <text evidence="3">The sequence shown here is derived from an EMBL/GenBank/DDBJ whole genome shotgun (WGS) entry which is preliminary data.</text>
</comment>
<dbReference type="InterPro" id="IPR036875">
    <property type="entry name" value="Znf_CCHC_sf"/>
</dbReference>
<keyword evidence="4" id="KW-1185">Reference proteome</keyword>
<dbReference type="Pfam" id="PF00098">
    <property type="entry name" value="zf-CCHC"/>
    <property type="match status" value="1"/>
</dbReference>
<feature type="domain" description="CCHC-type" evidence="2">
    <location>
        <begin position="2"/>
        <end position="17"/>
    </location>
</feature>
<dbReference type="InterPro" id="IPR001878">
    <property type="entry name" value="Znf_CCHC"/>
</dbReference>